<protein>
    <submittedName>
        <fullName evidence="8">Beta-xylosidase</fullName>
        <ecNumber evidence="8">3.2.1.37</ecNumber>
    </submittedName>
</protein>
<gene>
    <name evidence="8" type="primary">xynB_2</name>
    <name evidence="8" type="ORF">DSM106044_01273</name>
</gene>
<evidence type="ECO:0000313" key="9">
    <source>
        <dbReference type="Proteomes" id="UP000306509"/>
    </source>
</evidence>
<dbReference type="PANTHER" id="PTHR42812:SF12">
    <property type="entry name" value="BETA-XYLOSIDASE-RELATED"/>
    <property type="match status" value="1"/>
</dbReference>
<feature type="domain" description="Beta-xylosidase C-terminal Concanavalin A-like" evidence="7">
    <location>
        <begin position="318"/>
        <end position="510"/>
    </location>
</feature>
<keyword evidence="9" id="KW-1185">Reference proteome</keyword>
<dbReference type="Pfam" id="PF17851">
    <property type="entry name" value="GH43_C2"/>
    <property type="match status" value="1"/>
</dbReference>
<dbReference type="InterPro" id="IPR051795">
    <property type="entry name" value="Glycosyl_Hydrlase_43"/>
</dbReference>
<keyword evidence="3 6" id="KW-0326">Glycosidase</keyword>
<reference evidence="8 9" key="1">
    <citation type="journal article" date="2019" name="Anaerobe">
        <title>Detection of Robinsoniella peoriensis in multiple bone samples of a trauma patient.</title>
        <authorList>
            <person name="Schrottner P."/>
            <person name="Hartwich K."/>
            <person name="Bunk B."/>
            <person name="Schober I."/>
            <person name="Helbig S."/>
            <person name="Rudolph W.W."/>
            <person name="Gunzer F."/>
        </authorList>
    </citation>
    <scope>NUCLEOTIDE SEQUENCE [LARGE SCALE GENOMIC DNA]</scope>
    <source>
        <strain evidence="8 9">DSM 106044</strain>
    </source>
</reference>
<proteinExistence type="inferred from homology"/>
<feature type="active site" description="Proton donor" evidence="4">
    <location>
        <position position="177"/>
    </location>
</feature>
<dbReference type="GO" id="GO:0005975">
    <property type="term" value="P:carbohydrate metabolic process"/>
    <property type="evidence" value="ECO:0007669"/>
    <property type="project" value="InterPro"/>
</dbReference>
<dbReference type="SUPFAM" id="SSF49899">
    <property type="entry name" value="Concanavalin A-like lectins/glucanases"/>
    <property type="match status" value="1"/>
</dbReference>
<dbReference type="SUPFAM" id="SSF75005">
    <property type="entry name" value="Arabinanase/levansucrase/invertase"/>
    <property type="match status" value="1"/>
</dbReference>
<feature type="site" description="Important for catalytic activity, responsible for pKa modulation of the active site Glu and correct orientation of both the proton donor and substrate" evidence="5">
    <location>
        <position position="128"/>
    </location>
</feature>
<feature type="active site" description="Proton acceptor" evidence="4">
    <location>
        <position position="14"/>
    </location>
</feature>
<dbReference type="STRING" id="180332.GCA_000797495_04290"/>
<dbReference type="InterPro" id="IPR013320">
    <property type="entry name" value="ConA-like_dom_sf"/>
</dbReference>
<dbReference type="Gene3D" id="2.115.10.20">
    <property type="entry name" value="Glycosyl hydrolase domain, family 43"/>
    <property type="match status" value="1"/>
</dbReference>
<dbReference type="EMBL" id="QGQD01000025">
    <property type="protein sequence ID" value="TLD01903.1"/>
    <property type="molecule type" value="Genomic_DNA"/>
</dbReference>
<dbReference type="PANTHER" id="PTHR42812">
    <property type="entry name" value="BETA-XYLOSIDASE"/>
    <property type="match status" value="1"/>
</dbReference>
<dbReference type="AlphaFoldDB" id="A0A4U8QC69"/>
<comment type="similarity">
    <text evidence="1 6">Belongs to the glycosyl hydrolase 43 family.</text>
</comment>
<dbReference type="InterPro" id="IPR041542">
    <property type="entry name" value="GH43_C2"/>
</dbReference>
<organism evidence="8 9">
    <name type="scientific">Robinsoniella peoriensis</name>
    <dbReference type="NCBI Taxonomy" id="180332"/>
    <lineage>
        <taxon>Bacteria</taxon>
        <taxon>Bacillati</taxon>
        <taxon>Bacillota</taxon>
        <taxon>Clostridia</taxon>
        <taxon>Lachnospirales</taxon>
        <taxon>Lachnospiraceae</taxon>
        <taxon>Robinsoniella</taxon>
    </lineage>
</organism>
<dbReference type="Proteomes" id="UP000306509">
    <property type="component" value="Unassembled WGS sequence"/>
</dbReference>
<evidence type="ECO:0000256" key="6">
    <source>
        <dbReference type="RuleBase" id="RU361187"/>
    </source>
</evidence>
<dbReference type="RefSeq" id="WP_138002053.1">
    <property type="nucleotide sequence ID" value="NZ_QGQD01000025.1"/>
</dbReference>
<sequence length="514" mass="58432">MKYKNPIIPGFHPDPSICRAGDDYYLVTSSFEYFPAIPVFHSRDLMHWDQIGHCITRNDQLVLAKGTPNATGIYAPTIRFHKGIFYVITTNVSNGTGIGENEQNFIIWTKDPGGEWSDPIWLDCPGIDPSLFFDDDGKVYYCGTHGEIYLCEIDIDTGKRKTERTYIWGGTGGCCPEGPHIYKINNWYYLFISEGGTEYGHMLTAARSRNIWGPYEGYSGNPVLTNRSRGTSLKAIGHGDITRDQNGNWWAVCLGIRPVSYPFRHNLGRETMLVPMAWNDNDWPVMGNNGVVEEEVETDCLPACTEMYHSKKEEITVRDTFDSEKLDYAWNFIYNPYPQLWDIASGRGLTLYGNEIALSEADSIAWLGRRQEHHNCIARTEVHFVREQDGEEAGLTVYMNNRHHYEAAVTRQDGEDCIIFRRQIGSLWKTENKIPCTGERIYLEVEATKETYIFRCSMDGTRYEEIGRGETGYLTTETGGVFTGNYIAMYASGNGKKCVRGADFKWFEYSAVSG</sequence>
<dbReference type="InterPro" id="IPR006710">
    <property type="entry name" value="Glyco_hydro_43"/>
</dbReference>
<evidence type="ECO:0000259" key="7">
    <source>
        <dbReference type="Pfam" id="PF17851"/>
    </source>
</evidence>
<dbReference type="GO" id="GO:0009044">
    <property type="term" value="F:xylan 1,4-beta-xylosidase activity"/>
    <property type="evidence" value="ECO:0007669"/>
    <property type="project" value="UniProtKB-EC"/>
</dbReference>
<dbReference type="InterPro" id="IPR023296">
    <property type="entry name" value="Glyco_hydro_beta-prop_sf"/>
</dbReference>
<dbReference type="Gene3D" id="2.60.120.200">
    <property type="match status" value="1"/>
</dbReference>
<evidence type="ECO:0000256" key="3">
    <source>
        <dbReference type="ARBA" id="ARBA00023295"/>
    </source>
</evidence>
<keyword evidence="2 6" id="KW-0378">Hydrolase</keyword>
<name>A0A4U8QC69_9FIRM</name>
<evidence type="ECO:0000256" key="4">
    <source>
        <dbReference type="PIRSR" id="PIRSR606710-1"/>
    </source>
</evidence>
<dbReference type="CDD" id="cd18617">
    <property type="entry name" value="GH43_XynB-like"/>
    <property type="match status" value="1"/>
</dbReference>
<evidence type="ECO:0000313" key="8">
    <source>
        <dbReference type="EMBL" id="TLD01903.1"/>
    </source>
</evidence>
<evidence type="ECO:0000256" key="1">
    <source>
        <dbReference type="ARBA" id="ARBA00009865"/>
    </source>
</evidence>
<dbReference type="Pfam" id="PF04616">
    <property type="entry name" value="Glyco_hydro_43"/>
    <property type="match status" value="1"/>
</dbReference>
<dbReference type="EC" id="3.2.1.37" evidence="8"/>
<evidence type="ECO:0000256" key="5">
    <source>
        <dbReference type="PIRSR" id="PIRSR606710-2"/>
    </source>
</evidence>
<evidence type="ECO:0000256" key="2">
    <source>
        <dbReference type="ARBA" id="ARBA00022801"/>
    </source>
</evidence>
<comment type="caution">
    <text evidence="8">The sequence shown here is derived from an EMBL/GenBank/DDBJ whole genome shotgun (WGS) entry which is preliminary data.</text>
</comment>
<accession>A0A4U8QC69</accession>